<name>A0A2P2QQF9_RHIMU</name>
<evidence type="ECO:0000313" key="1">
    <source>
        <dbReference type="EMBL" id="MBX69131.1"/>
    </source>
</evidence>
<protein>
    <submittedName>
        <fullName evidence="1">Uncharacterized protein</fullName>
    </submittedName>
</protein>
<dbReference type="EMBL" id="GGEC01088647">
    <property type="protein sequence ID" value="MBX69131.1"/>
    <property type="molecule type" value="Transcribed_RNA"/>
</dbReference>
<proteinExistence type="predicted"/>
<dbReference type="AlphaFoldDB" id="A0A2P2QQF9"/>
<accession>A0A2P2QQF9</accession>
<sequence length="36" mass="3942">MSPQLQEISSSSSFLQVSSITRITCCAGEVFESIEF</sequence>
<reference evidence="1" key="1">
    <citation type="submission" date="2018-02" db="EMBL/GenBank/DDBJ databases">
        <title>Rhizophora mucronata_Transcriptome.</title>
        <authorList>
            <person name="Meera S.P."/>
            <person name="Sreeshan A."/>
            <person name="Augustine A."/>
        </authorList>
    </citation>
    <scope>NUCLEOTIDE SEQUENCE</scope>
    <source>
        <tissue evidence="1">Leaf</tissue>
    </source>
</reference>
<organism evidence="1">
    <name type="scientific">Rhizophora mucronata</name>
    <name type="common">Asiatic mangrove</name>
    <dbReference type="NCBI Taxonomy" id="61149"/>
    <lineage>
        <taxon>Eukaryota</taxon>
        <taxon>Viridiplantae</taxon>
        <taxon>Streptophyta</taxon>
        <taxon>Embryophyta</taxon>
        <taxon>Tracheophyta</taxon>
        <taxon>Spermatophyta</taxon>
        <taxon>Magnoliopsida</taxon>
        <taxon>eudicotyledons</taxon>
        <taxon>Gunneridae</taxon>
        <taxon>Pentapetalae</taxon>
        <taxon>rosids</taxon>
        <taxon>fabids</taxon>
        <taxon>Malpighiales</taxon>
        <taxon>Rhizophoraceae</taxon>
        <taxon>Rhizophora</taxon>
    </lineage>
</organism>